<keyword evidence="1" id="KW-0812">Transmembrane</keyword>
<keyword evidence="1" id="KW-1133">Transmembrane helix</keyword>
<dbReference type="RefSeq" id="WP_035663601.1">
    <property type="nucleotide sequence ID" value="NZ_BAUV01000009.1"/>
</dbReference>
<comment type="caution">
    <text evidence="2">The sequence shown here is derived from an EMBL/GenBank/DDBJ whole genome shotgun (WGS) entry which is preliminary data.</text>
</comment>
<sequence>MTKQLFVIGVAAMLFVGVWILVFLQFNEQQHAVEIGSASTFEINNERAFELPESIIQSDKEITVYSDISESVQKLDNKITVKEEKGTVDLRNYDFSDVSTSEGVPIAAILDKLDLD</sequence>
<dbReference type="AlphaFoldDB" id="W4QRB5"/>
<dbReference type="EMBL" id="BAUV01000009">
    <property type="protein sequence ID" value="GAE34636.1"/>
    <property type="molecule type" value="Genomic_DNA"/>
</dbReference>
<evidence type="ECO:0000313" key="2">
    <source>
        <dbReference type="EMBL" id="GAE34636.1"/>
    </source>
</evidence>
<keyword evidence="1" id="KW-0472">Membrane</keyword>
<gene>
    <name evidence="2" type="ORF">JCM9157_1706</name>
</gene>
<dbReference type="Proteomes" id="UP000018896">
    <property type="component" value="Unassembled WGS sequence"/>
</dbReference>
<protein>
    <submittedName>
        <fullName evidence="2">Uncharacterized protein</fullName>
    </submittedName>
</protein>
<keyword evidence="3" id="KW-1185">Reference proteome</keyword>
<accession>W4QRB5</accession>
<feature type="transmembrane region" description="Helical" evidence="1">
    <location>
        <begin position="6"/>
        <end position="24"/>
    </location>
</feature>
<dbReference type="OrthoDB" id="2933525at2"/>
<reference evidence="2 3" key="1">
    <citation type="journal article" date="2014" name="Genome Announc.">
        <title>Draft Genome Sequences of Three Alkaliphilic Bacillus Strains, Bacillus wakoensis JCM 9140T, Bacillus akibai JCM 9157T, and Bacillus hemicellulosilyticus JCM 9152T.</title>
        <authorList>
            <person name="Yuki M."/>
            <person name="Oshima K."/>
            <person name="Suda W."/>
            <person name="Oshida Y."/>
            <person name="Kitamura K."/>
            <person name="Iida T."/>
            <person name="Hattori M."/>
            <person name="Ohkuma M."/>
        </authorList>
    </citation>
    <scope>NUCLEOTIDE SEQUENCE [LARGE SCALE GENOMIC DNA]</scope>
    <source>
        <strain evidence="2 3">JCM 9157</strain>
    </source>
</reference>
<organism evidence="2 3">
    <name type="scientific">Halalkalibacter akibai (strain ATCC 43226 / DSM 21942 / CIP 109018 / JCM 9157 / 1139)</name>
    <name type="common">Bacillus akibai</name>
    <dbReference type="NCBI Taxonomy" id="1236973"/>
    <lineage>
        <taxon>Bacteria</taxon>
        <taxon>Bacillati</taxon>
        <taxon>Bacillota</taxon>
        <taxon>Bacilli</taxon>
        <taxon>Bacillales</taxon>
        <taxon>Bacillaceae</taxon>
        <taxon>Halalkalibacter</taxon>
    </lineage>
</organism>
<dbReference type="eggNOG" id="ENOG5030DC9">
    <property type="taxonomic scope" value="Bacteria"/>
</dbReference>
<name>W4QRB5_HALA3</name>
<evidence type="ECO:0000313" key="3">
    <source>
        <dbReference type="Proteomes" id="UP000018896"/>
    </source>
</evidence>
<dbReference type="STRING" id="1236973.JCM9157_1706"/>
<evidence type="ECO:0000256" key="1">
    <source>
        <dbReference type="SAM" id="Phobius"/>
    </source>
</evidence>
<proteinExistence type="predicted"/>